<keyword evidence="2" id="KW-1185">Reference proteome</keyword>
<dbReference type="AlphaFoldDB" id="A0A7S7NT05"/>
<proteinExistence type="predicted"/>
<evidence type="ECO:0000313" key="2">
    <source>
        <dbReference type="Proteomes" id="UP000593892"/>
    </source>
</evidence>
<evidence type="ECO:0000313" key="1">
    <source>
        <dbReference type="EMBL" id="QOY88679.1"/>
    </source>
</evidence>
<dbReference type="RefSeq" id="WP_194450341.1">
    <property type="nucleotide sequence ID" value="NZ_CP063849.1"/>
</dbReference>
<dbReference type="Pfam" id="PF14337">
    <property type="entry name" value="Abi_alpha"/>
    <property type="match status" value="1"/>
</dbReference>
<dbReference type="EMBL" id="CP063849">
    <property type="protein sequence ID" value="QOY88679.1"/>
    <property type="molecule type" value="Genomic_DNA"/>
</dbReference>
<dbReference type="Proteomes" id="UP000593892">
    <property type="component" value="Chromosome"/>
</dbReference>
<gene>
    <name evidence="1" type="ORF">IRI77_01585</name>
</gene>
<reference evidence="1 2" key="1">
    <citation type="submission" date="2020-10" db="EMBL/GenBank/DDBJ databases">
        <title>Complete genome sequence of Paludibaculum fermentans P105T, a facultatively anaerobic acidobacterium capable of dissimilatory Fe(III) reduction.</title>
        <authorList>
            <person name="Dedysh S.N."/>
            <person name="Beletsky A.V."/>
            <person name="Kulichevskaya I.S."/>
            <person name="Mardanov A.V."/>
            <person name="Ravin N.V."/>
        </authorList>
    </citation>
    <scope>NUCLEOTIDE SEQUENCE [LARGE SCALE GENOMIC DNA]</scope>
    <source>
        <strain evidence="1 2">P105</strain>
    </source>
</reference>
<dbReference type="InterPro" id="IPR025506">
    <property type="entry name" value="Abi_alpha"/>
</dbReference>
<sequence length="266" mass="29871">MDANEIIKQAPDLLKGGAAIAGALKFTDIIKAILGPATAEIADRFRDEVRRYRYGRQLDCLRKAEEMAKRAGFTPKAVPIKLLFPLLEGASLEESEDLHTMWAALLANSSKAPEQPIVRIGFLDVLKHISKDSALLLNAIWKEVKQGLDFERSMGALPNPTNLLFVGEFTDVLRMYVALGVTTIGDEKKMATLAKVELGKVVLGDLKQFWTCVDELMREDILVYRIETERLDRMKGKERVDVENYYLTVFGIEFLRLCSPPGEIQL</sequence>
<protein>
    <submittedName>
        <fullName evidence="1">DUF4393 domain-containing protein</fullName>
    </submittedName>
</protein>
<dbReference type="KEGG" id="pfer:IRI77_01585"/>
<organism evidence="1 2">
    <name type="scientific">Paludibaculum fermentans</name>
    <dbReference type="NCBI Taxonomy" id="1473598"/>
    <lineage>
        <taxon>Bacteria</taxon>
        <taxon>Pseudomonadati</taxon>
        <taxon>Acidobacteriota</taxon>
        <taxon>Terriglobia</taxon>
        <taxon>Bryobacterales</taxon>
        <taxon>Bryobacteraceae</taxon>
        <taxon>Paludibaculum</taxon>
    </lineage>
</organism>
<name>A0A7S7NT05_PALFE</name>
<accession>A0A7S7NT05</accession>